<protein>
    <submittedName>
        <fullName evidence="2">Uncharacterized protein</fullName>
    </submittedName>
</protein>
<reference evidence="2 3" key="1">
    <citation type="submission" date="2024-11" db="EMBL/GenBank/DDBJ databases">
        <title>A near-complete genome assembly of Cinchona calisaya.</title>
        <authorList>
            <person name="Lian D.C."/>
            <person name="Zhao X.W."/>
            <person name="Wei L."/>
        </authorList>
    </citation>
    <scope>NUCLEOTIDE SEQUENCE [LARGE SCALE GENOMIC DNA]</scope>
    <source>
        <tissue evidence="2">Nenye</tissue>
    </source>
</reference>
<organism evidence="2 3">
    <name type="scientific">Cinchona calisaya</name>
    <dbReference type="NCBI Taxonomy" id="153742"/>
    <lineage>
        <taxon>Eukaryota</taxon>
        <taxon>Viridiplantae</taxon>
        <taxon>Streptophyta</taxon>
        <taxon>Embryophyta</taxon>
        <taxon>Tracheophyta</taxon>
        <taxon>Spermatophyta</taxon>
        <taxon>Magnoliopsida</taxon>
        <taxon>eudicotyledons</taxon>
        <taxon>Gunneridae</taxon>
        <taxon>Pentapetalae</taxon>
        <taxon>asterids</taxon>
        <taxon>lamiids</taxon>
        <taxon>Gentianales</taxon>
        <taxon>Rubiaceae</taxon>
        <taxon>Cinchonoideae</taxon>
        <taxon>Cinchoneae</taxon>
        <taxon>Cinchona</taxon>
    </lineage>
</organism>
<dbReference type="Proteomes" id="UP001630127">
    <property type="component" value="Unassembled WGS sequence"/>
</dbReference>
<comment type="caution">
    <text evidence="2">The sequence shown here is derived from an EMBL/GenBank/DDBJ whole genome shotgun (WGS) entry which is preliminary data.</text>
</comment>
<dbReference type="PANTHER" id="PTHR37697">
    <property type="entry name" value="AP2-LIKE ETHYLENE-RESPONSIVE TRANSCRIPTION FACTOR SNZ"/>
    <property type="match status" value="1"/>
</dbReference>
<dbReference type="AlphaFoldDB" id="A0ABD3B033"/>
<feature type="compositionally biased region" description="Pro residues" evidence="1">
    <location>
        <begin position="62"/>
        <end position="73"/>
    </location>
</feature>
<gene>
    <name evidence="2" type="ORF">ACH5RR_000248</name>
</gene>
<evidence type="ECO:0000313" key="3">
    <source>
        <dbReference type="Proteomes" id="UP001630127"/>
    </source>
</evidence>
<name>A0ABD3B033_9GENT</name>
<keyword evidence="3" id="KW-1185">Reference proteome</keyword>
<evidence type="ECO:0000313" key="2">
    <source>
        <dbReference type="EMBL" id="KAL3536882.1"/>
    </source>
</evidence>
<evidence type="ECO:0000256" key="1">
    <source>
        <dbReference type="SAM" id="MobiDB-lite"/>
    </source>
</evidence>
<accession>A0ABD3B033</accession>
<dbReference type="EMBL" id="JBJUIK010000001">
    <property type="protein sequence ID" value="KAL3536882.1"/>
    <property type="molecule type" value="Genomic_DNA"/>
</dbReference>
<proteinExistence type="predicted"/>
<sequence>MGSEGAAVGELVTALEQATLMAKQLVPHSTTHLDPSQILHIYSSLHKLHHHLSLFLSHHHPQPQPTLPPPPPENSVSSAVGGGGDDNNDTEPMQMGDDDDDEVEHNSKTTITTIEAVEERMRDCFIQNKRPKRPLSPSATAEQLRSFVNQVAAVRGASSSLAAEEFDPERTKLRSLDLIHQFHA</sequence>
<dbReference type="PANTHER" id="PTHR37697:SF2">
    <property type="entry name" value="AP2-LIKE ETHYLENE-RESPONSIVE TRANSCRIPTION FACTOR SNZ"/>
    <property type="match status" value="1"/>
</dbReference>
<feature type="region of interest" description="Disordered" evidence="1">
    <location>
        <begin position="58"/>
        <end position="106"/>
    </location>
</feature>